<feature type="coiled-coil region" evidence="4">
    <location>
        <begin position="1528"/>
        <end position="1576"/>
    </location>
</feature>
<feature type="compositionally biased region" description="Low complexity" evidence="5">
    <location>
        <begin position="1962"/>
        <end position="1975"/>
    </location>
</feature>
<gene>
    <name evidence="9" type="ORF">M441DRAFT_112588</name>
</gene>
<proteinExistence type="predicted"/>
<evidence type="ECO:0000313" key="9">
    <source>
        <dbReference type="EMBL" id="PTB38500.1"/>
    </source>
</evidence>
<evidence type="ECO:0000256" key="1">
    <source>
        <dbReference type="ARBA" id="ARBA00004123"/>
    </source>
</evidence>
<dbReference type="OrthoDB" id="343070at2759"/>
<feature type="compositionally biased region" description="Low complexity" evidence="5">
    <location>
        <begin position="1501"/>
        <end position="1519"/>
    </location>
</feature>
<keyword evidence="10" id="KW-1185">Reference proteome</keyword>
<organism evidence="9 10">
    <name type="scientific">Trichoderma asperellum (strain ATCC 204424 / CBS 433.97 / NBRC 101777)</name>
    <dbReference type="NCBI Taxonomy" id="1042311"/>
    <lineage>
        <taxon>Eukaryota</taxon>
        <taxon>Fungi</taxon>
        <taxon>Dikarya</taxon>
        <taxon>Ascomycota</taxon>
        <taxon>Pezizomycotina</taxon>
        <taxon>Sordariomycetes</taxon>
        <taxon>Hypocreomycetidae</taxon>
        <taxon>Hypocreales</taxon>
        <taxon>Hypocreaceae</taxon>
        <taxon>Trichoderma</taxon>
    </lineage>
</organism>
<evidence type="ECO:0000256" key="2">
    <source>
        <dbReference type="ARBA" id="ARBA00023054"/>
    </source>
</evidence>
<dbReference type="GO" id="GO:0006606">
    <property type="term" value="P:protein import into nucleus"/>
    <property type="evidence" value="ECO:0007669"/>
    <property type="project" value="InterPro"/>
</dbReference>
<protein>
    <submittedName>
        <fullName evidence="9">Uncharacterized protein</fullName>
    </submittedName>
</protein>
<reference evidence="9 10" key="1">
    <citation type="submission" date="2016-07" db="EMBL/GenBank/DDBJ databases">
        <title>Multiple horizontal gene transfer events from other fungi enriched the ability of initially mycotrophic Trichoderma (Ascomycota) to feed on dead plant biomass.</title>
        <authorList>
            <consortium name="DOE Joint Genome Institute"/>
            <person name="Aerts A."/>
            <person name="Atanasova L."/>
            <person name="Chenthamara K."/>
            <person name="Zhang J."/>
            <person name="Grujic M."/>
            <person name="Henrissat B."/>
            <person name="Kuo A."/>
            <person name="Salamov A."/>
            <person name="Lipzen A."/>
            <person name="Labutti K."/>
            <person name="Barry K."/>
            <person name="Miao Y."/>
            <person name="Rahimi M.J."/>
            <person name="Shen Q."/>
            <person name="Grigoriev I.V."/>
            <person name="Kubicek C.P."/>
            <person name="Druzhinina I.S."/>
        </authorList>
    </citation>
    <scope>NUCLEOTIDE SEQUENCE [LARGE SCALE GENOMIC DNA]</scope>
    <source>
        <strain evidence="9 10">CBS 433.97</strain>
    </source>
</reference>
<dbReference type="Pfam" id="PF25785">
    <property type="entry name" value="TPR"/>
    <property type="match status" value="1"/>
</dbReference>
<feature type="region of interest" description="Disordered" evidence="5">
    <location>
        <begin position="1689"/>
        <end position="1741"/>
    </location>
</feature>
<keyword evidence="2 4" id="KW-0175">Coiled coil</keyword>
<feature type="non-terminal residue" evidence="9">
    <location>
        <position position="2084"/>
    </location>
</feature>
<evidence type="ECO:0000256" key="4">
    <source>
        <dbReference type="SAM" id="Coils"/>
    </source>
</evidence>
<feature type="coiled-coil region" evidence="4">
    <location>
        <begin position="568"/>
        <end position="635"/>
    </location>
</feature>
<evidence type="ECO:0000259" key="6">
    <source>
        <dbReference type="Pfam" id="PF07926"/>
    </source>
</evidence>
<name>A0A2T3Z161_TRIA4</name>
<evidence type="ECO:0000256" key="3">
    <source>
        <dbReference type="ARBA" id="ARBA00023242"/>
    </source>
</evidence>
<dbReference type="PANTHER" id="PTHR18898:SF2">
    <property type="entry name" value="NUCLEOPROTEIN TPR"/>
    <property type="match status" value="1"/>
</dbReference>
<feature type="compositionally biased region" description="Low complexity" evidence="5">
    <location>
        <begin position="1874"/>
        <end position="1887"/>
    </location>
</feature>
<feature type="region of interest" description="Disordered" evidence="5">
    <location>
        <begin position="1578"/>
        <end position="1616"/>
    </location>
</feature>
<feature type="region of interest" description="Disordered" evidence="5">
    <location>
        <begin position="1835"/>
        <end position="2084"/>
    </location>
</feature>
<dbReference type="InterPro" id="IPR057577">
    <property type="entry name" value="Nucleoprot-TPR/MLP1_dom"/>
</dbReference>
<dbReference type="Gene3D" id="1.10.287.1490">
    <property type="match status" value="1"/>
</dbReference>
<dbReference type="GO" id="GO:0017056">
    <property type="term" value="F:structural constituent of nuclear pore"/>
    <property type="evidence" value="ECO:0007669"/>
    <property type="project" value="TreeGrafter"/>
</dbReference>
<dbReference type="GO" id="GO:0005643">
    <property type="term" value="C:nuclear pore"/>
    <property type="evidence" value="ECO:0007669"/>
    <property type="project" value="TreeGrafter"/>
</dbReference>
<feature type="domain" description="Nucleoprotein TPR/MLP1-2" evidence="6">
    <location>
        <begin position="1064"/>
        <end position="1192"/>
    </location>
</feature>
<dbReference type="InterPro" id="IPR057974">
    <property type="entry name" value="NUA/TPR/MLP1-2-like_dom"/>
</dbReference>
<accession>A0A2T3Z161</accession>
<feature type="region of interest" description="Disordered" evidence="5">
    <location>
        <begin position="1645"/>
        <end position="1676"/>
    </location>
</feature>
<feature type="region of interest" description="Disordered" evidence="5">
    <location>
        <begin position="1471"/>
        <end position="1526"/>
    </location>
</feature>
<feature type="domain" description="NUA/TPR/MLP1-2-like" evidence="8">
    <location>
        <begin position="482"/>
        <end position="594"/>
    </location>
</feature>
<feature type="coiled-coil region" evidence="4">
    <location>
        <begin position="419"/>
        <end position="502"/>
    </location>
</feature>
<feature type="coiled-coil region" evidence="4">
    <location>
        <begin position="185"/>
        <end position="364"/>
    </location>
</feature>
<feature type="coiled-coil region" evidence="4">
    <location>
        <begin position="700"/>
        <end position="1202"/>
    </location>
</feature>
<feature type="coiled-coil region" evidence="4">
    <location>
        <begin position="77"/>
        <end position="135"/>
    </location>
</feature>
<sequence length="2084" mass="232797">MAAADVDVGYIAGHLGLDQPVVAALTAQPTVELVTTLLQAVAAKAHEFETLYAEKLQTDIELENAVRSSETKSQTFKGTAEKALKDVEEARQRLKEEETKRQSLENDLQSLRAKYSDHDAEVKALNDKIETLQSSNRTNLSIIESNNKRDQTLTDELTKQHQRNVELARELTTLQQSEQNAKGQLNSAKYRQEALQQQLDLARQNAEWLETELKTKSDEALKYRKEKGSKIAELQRQNEDAKAQIDALHRSEQQLRERLNAMQAKADDALVKLQKQEGSFAATVESYKQELEDQRRLVEMSEQLSKKHQERVRELESEKERLKDSYENELRRVRLELESERRVTNDMEERIRRLQGDLDEAHVRIEHAPVGSAPQTPLLNGSVPGRANSPFGTPGSVRNKSTVTATQAIEQLYQVKGQLASEKRRNQQLAEELDGMIAALEAKTPEIQELQSEAETLRNEIAHMSELSQQSFEERDAARKAARKAESTLATAQSESKILRTQLRDLGTQIQMLVFNIYAIEKGMNQLTEEEKFRLQQLEKGEITEEALADMSDTHQFITQKLVVFKDIKSLQAKNEDLLRITRELAEQMESEEALAAKHQAKEDHDLVEKLQQDLAHMVEEIKSAKITMESYKMERDMFRRLLQQRGAGEDPSSLMRHSIGGGMPVTSIESVEQTETLTEALRKIQSEYDSFRDAQDGARKDFRDQINHLTAEKNSLQTANIKLQGEARLESERREMLQSNYLALQNENNELQKRTQILSETAAKQDIRVQQVAEELVEVKGLLDSMRNETANLKAEKKLWKDIQERMSKDNDSLIEEKNRLGNLLTAQQSLENERNITESEARRKAQAKIESLELELSTVQKKLSQTSDDIQHLQQRKEYEAKESQKRIDDLMTSLSQLREEHVSAKTTRDHLQARVDELTVELRSAEERAGRLQPRPTPRPGLMTDNNLRQQELEAEVQDLNNDISDLKRDLDMANTQLENAKAQAEQYKELSQSNEEALEDLRASQDQYRQEIEVLIQEKDSRIKELGQQIEDLSAELSRSNTELSTIRDSQGEVARKYEDEKTILEDEVKRLKEESSRHIEAARYHQQDLRAQAEIASKAQQDYEKELVKHAEAAKLVQELRTEYNEFKQESASLRAEAESAKVALAQSESSWEDRRQQLEQEMAELKQRREDANAQNKLLHQQLESLTGQIAAMQQNRSDKADADEAVSAIGVGDAIEGMRELNGYLRREKEILEVQYDMKTNESKRLQQQVEYLQSQLDETRLKLDQERQSSQSGNTSMAHKDLMDKLHELNLYRESSMALRTENNQLKDQISEKNRRVEEMVQSIQPLEAEIENLKTQKSFLEEEIKQIQEDRDRWQKRTEGILTKYGRVDPAEMEQLKQTITDLETERNALKEGAEPLQAKITELESTLETERANWLNTRSKLTEQFKDRSRKLTGEKNELNQRAISLQEQLDKVTNDLAGAQKQVEQSGEEKAELSRQVHSFQQKVEELRRQAQQTQPATTPSATQQPQSDATASSEVVTVLEQRLADAQKELEAVNAQKLGAEQQLERLRTELQTATSERDSALLKLQEAAATGAPSADGPSVSNVDGAESQAVTNGLSDAERKSLEEKVAAAEAKAAEYEQKANEVEAKIQQTIKERSDRMKDTLNNKLKESRAKLEEEFKRKDEDLKLRFEQEKLIWQAENPSGSAPAKEAPAGEQAPPSTSSKTEEPSATAAPATGGPPDLSQLDDSSIRQFLSSNATVKNIIAANIRKKLDAESARIKSEYESKITSAREQAQLMESKKSTLRINMAENKLRTATAKLGVVEVAAKETPQKPVVEVWEVAKSTQAPPPAQAAKPPAPAPAVAPAPAAISPAKRQSVSGNVPASTVAPPTAATAGQPVNDGPKPTPAAAAPAQAAAQPLTEESKAPAPPLAAPAASGIPPPQTSNPFAVPAKASGSEAPNPFATKTETAANAPLAQAAQAPSSLPPAPQQAQLPQIPPQPQQQGQMPVRSGIPMPRGGGRGRGGAYVPPSQRAAGGNQEGGQGHAGRGGRGGGRGGRGGMNPNASDFQPGAKRPRGDSEAAAGAKRARGAH</sequence>
<dbReference type="STRING" id="1042311.A0A2T3Z161"/>
<dbReference type="Pfam" id="PF07926">
    <property type="entry name" value="TPR_MLP1_2"/>
    <property type="match status" value="1"/>
</dbReference>
<comment type="subcellular location">
    <subcellularLocation>
        <location evidence="1">Nucleus</location>
    </subcellularLocation>
</comment>
<feature type="domain" description="Nucleoprotein TPR/MPL1" evidence="7">
    <location>
        <begin position="184"/>
        <end position="261"/>
    </location>
</feature>
<dbReference type="PANTHER" id="PTHR18898">
    <property type="entry name" value="NUCLEOPROTEIN TPR-RELATED"/>
    <property type="match status" value="1"/>
</dbReference>
<feature type="compositionally biased region" description="Low complexity" evidence="5">
    <location>
        <begin position="1709"/>
        <end position="1732"/>
    </location>
</feature>
<feature type="compositionally biased region" description="Low complexity" evidence="5">
    <location>
        <begin position="1899"/>
        <end position="1911"/>
    </location>
</feature>
<keyword evidence="3" id="KW-0539">Nucleus</keyword>
<evidence type="ECO:0000259" key="7">
    <source>
        <dbReference type="Pfam" id="PF25481"/>
    </source>
</evidence>
<dbReference type="GO" id="GO:0006406">
    <property type="term" value="P:mRNA export from nucleus"/>
    <property type="evidence" value="ECO:0007669"/>
    <property type="project" value="TreeGrafter"/>
</dbReference>
<dbReference type="EMBL" id="KZ679265">
    <property type="protein sequence ID" value="PTB38500.1"/>
    <property type="molecule type" value="Genomic_DNA"/>
</dbReference>
<evidence type="ECO:0000313" key="10">
    <source>
        <dbReference type="Proteomes" id="UP000240493"/>
    </source>
</evidence>
<feature type="compositionally biased region" description="Pro residues" evidence="5">
    <location>
        <begin position="1839"/>
        <end position="1856"/>
    </location>
</feature>
<feature type="compositionally biased region" description="Gly residues" evidence="5">
    <location>
        <begin position="2030"/>
        <end position="2052"/>
    </location>
</feature>
<dbReference type="InterPro" id="IPR012929">
    <property type="entry name" value="Nucleoprot-TPR/MLP1-2_dom"/>
</dbReference>
<feature type="coiled-coil region" evidence="4">
    <location>
        <begin position="1236"/>
        <end position="1402"/>
    </location>
</feature>
<evidence type="ECO:0000256" key="5">
    <source>
        <dbReference type="SAM" id="MobiDB-lite"/>
    </source>
</evidence>
<evidence type="ECO:0000259" key="8">
    <source>
        <dbReference type="Pfam" id="PF25785"/>
    </source>
</evidence>
<dbReference type="Pfam" id="PF25481">
    <property type="entry name" value="Nucleoprot-TPR"/>
    <property type="match status" value="1"/>
</dbReference>
<dbReference type="Proteomes" id="UP000240493">
    <property type="component" value="Unassembled WGS sequence"/>
</dbReference>